<feature type="transmembrane region" description="Helical" evidence="1">
    <location>
        <begin position="27"/>
        <end position="49"/>
    </location>
</feature>
<proteinExistence type="predicted"/>
<protein>
    <submittedName>
        <fullName evidence="2">Membrane protein</fullName>
    </submittedName>
</protein>
<keyword evidence="1" id="KW-0472">Membrane</keyword>
<keyword evidence="1" id="KW-0812">Transmembrane</keyword>
<evidence type="ECO:0000256" key="1">
    <source>
        <dbReference type="SAM" id="Phobius"/>
    </source>
</evidence>
<name>A0A7H4LX72_9ENTR</name>
<feature type="transmembrane region" description="Helical" evidence="1">
    <location>
        <begin position="6"/>
        <end position="22"/>
    </location>
</feature>
<keyword evidence="1" id="KW-1133">Transmembrane helix</keyword>
<reference evidence="2 3" key="1">
    <citation type="submission" date="2018-06" db="EMBL/GenBank/DDBJ databases">
        <authorList>
            <consortium name="Pathogen Informatics"/>
            <person name="Doyle S."/>
        </authorList>
    </citation>
    <scope>NUCLEOTIDE SEQUENCE [LARGE SCALE GENOMIC DNA]</scope>
    <source>
        <strain evidence="2 3">NCTC11694</strain>
    </source>
</reference>
<feature type="transmembrane region" description="Helical" evidence="1">
    <location>
        <begin position="61"/>
        <end position="79"/>
    </location>
</feature>
<feature type="transmembrane region" description="Helical" evidence="1">
    <location>
        <begin position="100"/>
        <end position="120"/>
    </location>
</feature>
<gene>
    <name evidence="2" type="ORF">NCTC11694_01911</name>
</gene>
<evidence type="ECO:0000313" key="3">
    <source>
        <dbReference type="Proteomes" id="UP000255050"/>
    </source>
</evidence>
<dbReference type="AlphaFoldDB" id="A0A7H4LX72"/>
<organism evidence="2 3">
    <name type="scientific">Klebsiella michiganensis</name>
    <dbReference type="NCBI Taxonomy" id="1134687"/>
    <lineage>
        <taxon>Bacteria</taxon>
        <taxon>Pseudomonadati</taxon>
        <taxon>Pseudomonadota</taxon>
        <taxon>Gammaproteobacteria</taxon>
        <taxon>Enterobacterales</taxon>
        <taxon>Enterobacteriaceae</taxon>
        <taxon>Klebsiella/Raoultella group</taxon>
        <taxon>Klebsiella</taxon>
    </lineage>
</organism>
<comment type="caution">
    <text evidence="2">The sequence shown here is derived from an EMBL/GenBank/DDBJ whole genome shotgun (WGS) entry which is preliminary data.</text>
</comment>
<accession>A0A7H4LX72</accession>
<sequence length="210" mass="22611">MGESLSLWPLIGIAAIVVGFVLRFNPVLVVIVSGIITGLTAHMPIATILEKLGEGFLNTRNLPFILLLPLAVIGLLERHGLKERAQTWIAKIRSATAGRLLIVYLFVREVTAAMGLTSLGGHPQMVRPLLAPMAEGAAEKNFGALPGEVRYRLRAMSAATDNVGLFFGEDIFVAFGRLSLCITLCWSRAAFRPSRCISPCGGSQRRSAPS</sequence>
<dbReference type="EMBL" id="UGJR01000002">
    <property type="protein sequence ID" value="STR40748.1"/>
    <property type="molecule type" value="Genomic_DNA"/>
</dbReference>
<dbReference type="InterPro" id="IPR010374">
    <property type="entry name" value="DUF969"/>
</dbReference>
<evidence type="ECO:0000313" key="2">
    <source>
        <dbReference type="EMBL" id="STR40748.1"/>
    </source>
</evidence>
<dbReference type="Proteomes" id="UP000255050">
    <property type="component" value="Unassembled WGS sequence"/>
</dbReference>
<dbReference type="Pfam" id="PF06149">
    <property type="entry name" value="DUF969"/>
    <property type="match status" value="1"/>
</dbReference>